<dbReference type="AlphaFoldDB" id="A0AAW1MCW4"/>
<sequence>MPFAGKLYDHKARNIAKKKTVNEEVDLTDEIEVEVACATPPELLNLENVTNKNLATKYDIGLYIKHSHITHTDVELYDIFKNIWTPSSSHNFEPQIIVDVELYDIFKNIWTPSSSHNFEPQIIVNKKRTFQISWLQRFNWLAYSEVCKDSLCKVCILFLCKSGVGKGSHEQPKTLVSFPFKNWKSALECFEKHSKKIYNKEACIIAENFRRVTEGNKEACIIAENFRRVTEGQQKDVHLLLQKRSNEEVQRNRKVLTTLIETIVFCGRQELALRRHRDSGKLSLTEANYNDANLRALLTCKCKCNLY</sequence>
<dbReference type="EMBL" id="JASPKY010000063">
    <property type="protein sequence ID" value="KAK9744052.1"/>
    <property type="molecule type" value="Genomic_DNA"/>
</dbReference>
<name>A0AAW1MCW4_POPJA</name>
<evidence type="ECO:0000313" key="2">
    <source>
        <dbReference type="Proteomes" id="UP001458880"/>
    </source>
</evidence>
<protein>
    <recommendedName>
        <fullName evidence="3">TTF-type domain-containing protein</fullName>
    </recommendedName>
</protein>
<gene>
    <name evidence="1" type="ORF">QE152_g8118</name>
</gene>
<reference evidence="1 2" key="1">
    <citation type="journal article" date="2024" name="BMC Genomics">
        <title>De novo assembly and annotation of Popillia japonica's genome with initial clues to its potential as an invasive pest.</title>
        <authorList>
            <person name="Cucini C."/>
            <person name="Boschi S."/>
            <person name="Funari R."/>
            <person name="Cardaioli E."/>
            <person name="Iannotti N."/>
            <person name="Marturano G."/>
            <person name="Paoli F."/>
            <person name="Bruttini M."/>
            <person name="Carapelli A."/>
            <person name="Frati F."/>
            <person name="Nardi F."/>
        </authorList>
    </citation>
    <scope>NUCLEOTIDE SEQUENCE [LARGE SCALE GENOMIC DNA]</scope>
    <source>
        <strain evidence="1">DMR45628</strain>
    </source>
</reference>
<proteinExistence type="predicted"/>
<comment type="caution">
    <text evidence="1">The sequence shown here is derived from an EMBL/GenBank/DDBJ whole genome shotgun (WGS) entry which is preliminary data.</text>
</comment>
<dbReference type="Proteomes" id="UP001458880">
    <property type="component" value="Unassembled WGS sequence"/>
</dbReference>
<accession>A0AAW1MCW4</accession>
<evidence type="ECO:0008006" key="3">
    <source>
        <dbReference type="Google" id="ProtNLM"/>
    </source>
</evidence>
<keyword evidence="2" id="KW-1185">Reference proteome</keyword>
<evidence type="ECO:0000313" key="1">
    <source>
        <dbReference type="EMBL" id="KAK9744052.1"/>
    </source>
</evidence>
<organism evidence="1 2">
    <name type="scientific">Popillia japonica</name>
    <name type="common">Japanese beetle</name>
    <dbReference type="NCBI Taxonomy" id="7064"/>
    <lineage>
        <taxon>Eukaryota</taxon>
        <taxon>Metazoa</taxon>
        <taxon>Ecdysozoa</taxon>
        <taxon>Arthropoda</taxon>
        <taxon>Hexapoda</taxon>
        <taxon>Insecta</taxon>
        <taxon>Pterygota</taxon>
        <taxon>Neoptera</taxon>
        <taxon>Endopterygota</taxon>
        <taxon>Coleoptera</taxon>
        <taxon>Polyphaga</taxon>
        <taxon>Scarabaeiformia</taxon>
        <taxon>Scarabaeidae</taxon>
        <taxon>Rutelinae</taxon>
        <taxon>Popillia</taxon>
    </lineage>
</organism>